<dbReference type="SUPFAM" id="SSF53335">
    <property type="entry name" value="S-adenosyl-L-methionine-dependent methyltransferases"/>
    <property type="match status" value="1"/>
</dbReference>
<evidence type="ECO:0000313" key="5">
    <source>
        <dbReference type="Proteomes" id="UP000694424"/>
    </source>
</evidence>
<evidence type="ECO:0000256" key="2">
    <source>
        <dbReference type="SAM" id="SignalP"/>
    </source>
</evidence>
<keyword evidence="2" id="KW-0732">Signal</keyword>
<sequence>MRPQFLPALQQLHLHVILLPFLFLAGHPAHELQGSLQEPGYKAGKSVGRAPGEPHQQALQVPAAGPQKSPCLDELPPQSILTGPEEDEGGDGPAWPLREPEESQGCHRARNQLGGQAILVSHHVVQEPFPAPCHPGAGRLGPPHRERSRGQTRSWQGEIPPQEGAVGTQPLSLLTEPSRSCIWAQRCPFPNTCQPSSSSTMTPSSTLRAKQKSTLAPSSRQRQRPPTTSRRMFQQWASRLRHAASRLRQACPGPPRGPATGCPIRGRGFRQLHGVDGSAGMLERARGTGLYRELRRCVLGLEPLPGPTDRYDAVMVVGALGEGQVPCSAVLELLRVAKPGGFLCLTTRSNVSNLHYKAELQGVLDSLEQQGAWEKVLVQEVDQWERATSKEESTQGTDYISGVVYVYRKCPIPPVEEG</sequence>
<feature type="region of interest" description="Disordered" evidence="1">
    <location>
        <begin position="35"/>
        <end position="106"/>
    </location>
</feature>
<evidence type="ECO:0000313" key="4">
    <source>
        <dbReference type="Ensembl" id="ENSAOWP00000026854.1"/>
    </source>
</evidence>
<dbReference type="InterPro" id="IPR013216">
    <property type="entry name" value="Methyltransf_11"/>
</dbReference>
<dbReference type="Proteomes" id="UP000694424">
    <property type="component" value="Unplaced"/>
</dbReference>
<reference evidence="4" key="1">
    <citation type="submission" date="2025-08" db="UniProtKB">
        <authorList>
            <consortium name="Ensembl"/>
        </authorList>
    </citation>
    <scope>IDENTIFICATION</scope>
</reference>
<dbReference type="Pfam" id="PF08241">
    <property type="entry name" value="Methyltransf_11"/>
    <property type="match status" value="1"/>
</dbReference>
<dbReference type="CDD" id="cd02440">
    <property type="entry name" value="AdoMet_MTases"/>
    <property type="match status" value="1"/>
</dbReference>
<keyword evidence="5" id="KW-1185">Reference proteome</keyword>
<proteinExistence type="predicted"/>
<evidence type="ECO:0000256" key="1">
    <source>
        <dbReference type="SAM" id="MobiDB-lite"/>
    </source>
</evidence>
<feature type="compositionally biased region" description="Low complexity" evidence="1">
    <location>
        <begin position="195"/>
        <end position="206"/>
    </location>
</feature>
<feature type="signal peptide" evidence="2">
    <location>
        <begin position="1"/>
        <end position="29"/>
    </location>
</feature>
<dbReference type="Ensembl" id="ENSAOWT00000030420.1">
    <property type="protein sequence ID" value="ENSAOWP00000026854.1"/>
    <property type="gene ID" value="ENSAOWG00000018103.1"/>
</dbReference>
<dbReference type="Gene3D" id="3.40.50.150">
    <property type="entry name" value="Vaccinia Virus protein VP39"/>
    <property type="match status" value="1"/>
</dbReference>
<dbReference type="AlphaFoldDB" id="A0A8B9QUJ4"/>
<dbReference type="InterPro" id="IPR029063">
    <property type="entry name" value="SAM-dependent_MTases_sf"/>
</dbReference>
<feature type="region of interest" description="Disordered" evidence="1">
    <location>
        <begin position="192"/>
        <end position="231"/>
    </location>
</feature>
<feature type="region of interest" description="Disordered" evidence="1">
    <location>
        <begin position="129"/>
        <end position="169"/>
    </location>
</feature>
<dbReference type="GO" id="GO:0008757">
    <property type="term" value="F:S-adenosylmethionine-dependent methyltransferase activity"/>
    <property type="evidence" value="ECO:0007669"/>
    <property type="project" value="InterPro"/>
</dbReference>
<protein>
    <recommendedName>
        <fullName evidence="3">Methyltransferase type 11 domain-containing protein</fullName>
    </recommendedName>
</protein>
<feature type="domain" description="Methyltransferase type 11" evidence="3">
    <location>
        <begin position="267"/>
        <end position="344"/>
    </location>
</feature>
<feature type="compositionally biased region" description="Low complexity" evidence="1">
    <location>
        <begin position="217"/>
        <end position="231"/>
    </location>
</feature>
<reference evidence="4" key="2">
    <citation type="submission" date="2025-09" db="UniProtKB">
        <authorList>
            <consortium name="Ensembl"/>
        </authorList>
    </citation>
    <scope>IDENTIFICATION</scope>
</reference>
<name>A0A8B9QUJ4_APTOW</name>
<organism evidence="4 5">
    <name type="scientific">Apteryx owenii</name>
    <name type="common">Little spotted kiwi</name>
    <dbReference type="NCBI Taxonomy" id="8824"/>
    <lineage>
        <taxon>Eukaryota</taxon>
        <taxon>Metazoa</taxon>
        <taxon>Chordata</taxon>
        <taxon>Craniata</taxon>
        <taxon>Vertebrata</taxon>
        <taxon>Euteleostomi</taxon>
        <taxon>Archelosauria</taxon>
        <taxon>Archosauria</taxon>
        <taxon>Dinosauria</taxon>
        <taxon>Saurischia</taxon>
        <taxon>Theropoda</taxon>
        <taxon>Coelurosauria</taxon>
        <taxon>Aves</taxon>
        <taxon>Palaeognathae</taxon>
        <taxon>Apterygiformes</taxon>
        <taxon>Apterygidae</taxon>
        <taxon>Apteryx</taxon>
    </lineage>
</organism>
<accession>A0A8B9QUJ4</accession>
<evidence type="ECO:0000259" key="3">
    <source>
        <dbReference type="Pfam" id="PF08241"/>
    </source>
</evidence>
<feature type="chain" id="PRO_5034242111" description="Methyltransferase type 11 domain-containing protein" evidence="2">
    <location>
        <begin position="30"/>
        <end position="418"/>
    </location>
</feature>